<evidence type="ECO:0000256" key="1">
    <source>
        <dbReference type="ARBA" id="ARBA00004651"/>
    </source>
</evidence>
<feature type="domain" description="Membrane insertase YidC/Oxa/ALB C-terminal" evidence="12">
    <location>
        <begin position="40"/>
        <end position="333"/>
    </location>
</feature>
<dbReference type="InterPro" id="IPR047196">
    <property type="entry name" value="YidC_ALB_C"/>
</dbReference>
<gene>
    <name evidence="13" type="ORF">SAMN04487771_103319</name>
</gene>
<keyword evidence="2" id="KW-0813">Transport</keyword>
<dbReference type="InterPro" id="IPR028055">
    <property type="entry name" value="YidC/Oxa/ALB_C"/>
</dbReference>
<dbReference type="GO" id="GO:0051205">
    <property type="term" value="P:protein insertion into membrane"/>
    <property type="evidence" value="ECO:0007669"/>
    <property type="project" value="TreeGrafter"/>
</dbReference>
<keyword evidence="4 9" id="KW-0812">Transmembrane</keyword>
<feature type="transmembrane region" description="Helical" evidence="11">
    <location>
        <begin position="12"/>
        <end position="30"/>
    </location>
</feature>
<evidence type="ECO:0000256" key="5">
    <source>
        <dbReference type="ARBA" id="ARBA00022927"/>
    </source>
</evidence>
<keyword evidence="14" id="KW-1185">Reference proteome</keyword>
<dbReference type="GO" id="GO:0005886">
    <property type="term" value="C:plasma membrane"/>
    <property type="evidence" value="ECO:0007669"/>
    <property type="project" value="UniProtKB-SubCell"/>
</dbReference>
<comment type="subcellular location">
    <subcellularLocation>
        <location evidence="1">Cell membrane</location>
        <topology evidence="1">Multi-pass membrane protein</topology>
    </subcellularLocation>
    <subcellularLocation>
        <location evidence="9">Membrane</location>
        <topology evidence="9">Multi-pass membrane protein</topology>
    </subcellularLocation>
</comment>
<proteinExistence type="inferred from homology"/>
<keyword evidence="5" id="KW-0653">Protein transport</keyword>
<dbReference type="CDD" id="cd20070">
    <property type="entry name" value="5TM_YidC_Alb3"/>
    <property type="match status" value="1"/>
</dbReference>
<dbReference type="InterPro" id="IPR001708">
    <property type="entry name" value="YidC/ALB3/OXA1/COX18"/>
</dbReference>
<dbReference type="NCBIfam" id="TIGR03592">
    <property type="entry name" value="yidC_oxa1_cterm"/>
    <property type="match status" value="1"/>
</dbReference>
<dbReference type="GO" id="GO:0032977">
    <property type="term" value="F:membrane insertase activity"/>
    <property type="evidence" value="ECO:0007669"/>
    <property type="project" value="InterPro"/>
</dbReference>
<dbReference type="EMBL" id="FOIL01000033">
    <property type="protein sequence ID" value="SET69634.1"/>
    <property type="molecule type" value="Genomic_DNA"/>
</dbReference>
<dbReference type="OrthoDB" id="9780552at2"/>
<evidence type="ECO:0000313" key="13">
    <source>
        <dbReference type="EMBL" id="SET69634.1"/>
    </source>
</evidence>
<dbReference type="Pfam" id="PF02096">
    <property type="entry name" value="60KD_IMP"/>
    <property type="match status" value="1"/>
</dbReference>
<feature type="transmembrane region" description="Helical" evidence="11">
    <location>
        <begin position="36"/>
        <end position="59"/>
    </location>
</feature>
<evidence type="ECO:0000256" key="3">
    <source>
        <dbReference type="ARBA" id="ARBA00022475"/>
    </source>
</evidence>
<dbReference type="STRING" id="1526.SAMN02910262_01084"/>
<sequence length="432" mass="47880">MELFVATKTGSILSPIATIFGYIMDFLFKITSSFGIYNLALCIILFTVITKLILFPLTVKQQESSRLMSIMQPELKEIQKKYKGKKDQASMQKQQAEMNAVYAKYGYNMTAGCLPMLIQLPIIFALYRVIYNIPAYVPSVKNIYQTVADSLGGTSAAQSLVDFANNNGWEKLLTSLSNLGLDDPEKYGNTEINNFIIDFLYKMTDTQWTALKDAFAGAFSSTEVAEAAAHIGEMNTFLGINLAEAPFQGFTAISLAWLIPLLSGITQYASTKLMTANQPKADPDTPGAGMMNQMTVTMPLVSVFICFTLPCAIGIYWVVQGFVTLIQQILVNKYMEKIDINKLIEKNLEKTNRKRAKQGLPLLNANSNVKVSASRNDFTEVERPSLAKNASKKNQKDSSAYYQKGEAKPGSLASKASMVKKFNEKNDENKAK</sequence>
<keyword evidence="7 11" id="KW-0472">Membrane</keyword>
<keyword evidence="3" id="KW-1003">Cell membrane</keyword>
<evidence type="ECO:0000259" key="12">
    <source>
        <dbReference type="Pfam" id="PF02096"/>
    </source>
</evidence>
<evidence type="ECO:0000256" key="8">
    <source>
        <dbReference type="ARBA" id="ARBA00023186"/>
    </source>
</evidence>
<dbReference type="AlphaFoldDB" id="A0A1I0GFI1"/>
<accession>A0A1I0GFI1</accession>
<evidence type="ECO:0000256" key="7">
    <source>
        <dbReference type="ARBA" id="ARBA00023136"/>
    </source>
</evidence>
<dbReference type="PANTHER" id="PTHR12428:SF65">
    <property type="entry name" value="CYTOCHROME C OXIDASE ASSEMBLY PROTEIN COX18, MITOCHONDRIAL"/>
    <property type="match status" value="1"/>
</dbReference>
<dbReference type="PANTHER" id="PTHR12428">
    <property type="entry name" value="OXA1"/>
    <property type="match status" value="1"/>
</dbReference>
<feature type="transmembrane region" description="Helical" evidence="11">
    <location>
        <begin position="300"/>
        <end position="319"/>
    </location>
</feature>
<keyword evidence="6 11" id="KW-1133">Transmembrane helix</keyword>
<feature type="region of interest" description="Disordered" evidence="10">
    <location>
        <begin position="380"/>
        <end position="432"/>
    </location>
</feature>
<reference evidence="13 14" key="1">
    <citation type="submission" date="2016-10" db="EMBL/GenBank/DDBJ databases">
        <authorList>
            <person name="de Groot N.N."/>
        </authorList>
    </citation>
    <scope>NUCLEOTIDE SEQUENCE [LARGE SCALE GENOMIC DNA]</scope>
    <source>
        <strain evidence="13 14">KH1P1</strain>
    </source>
</reference>
<evidence type="ECO:0000256" key="4">
    <source>
        <dbReference type="ARBA" id="ARBA00022692"/>
    </source>
</evidence>
<evidence type="ECO:0000256" key="9">
    <source>
        <dbReference type="RuleBase" id="RU003945"/>
    </source>
</evidence>
<protein>
    <submittedName>
        <fullName evidence="13">YidC/Oxa1 family membrane protein insertase</fullName>
    </submittedName>
</protein>
<dbReference type="Proteomes" id="UP000199820">
    <property type="component" value="Unassembled WGS sequence"/>
</dbReference>
<dbReference type="GO" id="GO:0015031">
    <property type="term" value="P:protein transport"/>
    <property type="evidence" value="ECO:0007669"/>
    <property type="project" value="UniProtKB-KW"/>
</dbReference>
<name>A0A1I0GFI1_9FIRM</name>
<dbReference type="eggNOG" id="COG0706">
    <property type="taxonomic scope" value="Bacteria"/>
</dbReference>
<comment type="similarity">
    <text evidence="9">Belongs to the OXA1/ALB3/YidC family.</text>
</comment>
<feature type="compositionally biased region" description="Basic and acidic residues" evidence="10">
    <location>
        <begin position="421"/>
        <end position="432"/>
    </location>
</feature>
<keyword evidence="8" id="KW-0143">Chaperone</keyword>
<evidence type="ECO:0000256" key="11">
    <source>
        <dbReference type="SAM" id="Phobius"/>
    </source>
</evidence>
<evidence type="ECO:0000256" key="6">
    <source>
        <dbReference type="ARBA" id="ARBA00022989"/>
    </source>
</evidence>
<dbReference type="RefSeq" id="WP_074649879.1">
    <property type="nucleotide sequence ID" value="NZ_FOIL01000033.1"/>
</dbReference>
<evidence type="ECO:0000256" key="10">
    <source>
        <dbReference type="SAM" id="MobiDB-lite"/>
    </source>
</evidence>
<organism evidence="13 14">
    <name type="scientific">[Clostridium] aminophilum</name>
    <dbReference type="NCBI Taxonomy" id="1526"/>
    <lineage>
        <taxon>Bacteria</taxon>
        <taxon>Bacillati</taxon>
        <taxon>Bacillota</taxon>
        <taxon>Clostridia</taxon>
        <taxon>Lachnospirales</taxon>
        <taxon>Lachnospiraceae</taxon>
    </lineage>
</organism>
<evidence type="ECO:0000313" key="14">
    <source>
        <dbReference type="Proteomes" id="UP000199820"/>
    </source>
</evidence>
<evidence type="ECO:0000256" key="2">
    <source>
        <dbReference type="ARBA" id="ARBA00022448"/>
    </source>
</evidence>